<feature type="signal peptide" evidence="3">
    <location>
        <begin position="1"/>
        <end position="31"/>
    </location>
</feature>
<sequence length="366" mass="38079">MGARRRLTRATVAIPLAVVLAFTMLTGPSAAGQPPDSLEEQIAAADAELDAAQARLADTFEAFAAAEDRYRRANAAAEAAADTATRTRSEAAAAAQHERDMRLEFDEFATASFQQRSSIGSLRAYIGASSPSDLLDRASMMNVLSARYGDVLTGTREAAERKSAADREARTSLTQAQRDRDAAARAKTDAERAYRTAVDIQDEAKAETAELAARRASLAAQSSESGGSSGGGQVGGGGSGSVVLPAQGTLTSTYGARGGSIHFGIDIANSIGTPILSTTGGEVIDSGPASGFGLWVRVQHGDGLITVYGHINESLVNVGQQVGAGEQIATMGNRGQSTGPHLHFEVHQNGNKIDPLPWLRSQGVNI</sequence>
<evidence type="ECO:0000256" key="3">
    <source>
        <dbReference type="SAM" id="SignalP"/>
    </source>
</evidence>
<accession>A0A1Q8BXR6</accession>
<dbReference type="InterPro" id="IPR050570">
    <property type="entry name" value="Cell_wall_metabolism_enzyme"/>
</dbReference>
<dbReference type="GO" id="GO:0004222">
    <property type="term" value="F:metalloendopeptidase activity"/>
    <property type="evidence" value="ECO:0007669"/>
    <property type="project" value="TreeGrafter"/>
</dbReference>
<dbReference type="Proteomes" id="UP000185596">
    <property type="component" value="Unassembled WGS sequence"/>
</dbReference>
<dbReference type="Pfam" id="PF01551">
    <property type="entry name" value="Peptidase_M23"/>
    <property type="match status" value="1"/>
</dbReference>
<protein>
    <recommendedName>
        <fullName evidence="4">M23ase beta-sheet core domain-containing protein</fullName>
    </recommendedName>
</protein>
<feature type="compositionally biased region" description="Gly residues" evidence="2">
    <location>
        <begin position="227"/>
        <end position="240"/>
    </location>
</feature>
<keyword evidence="3" id="KW-0732">Signal</keyword>
<feature type="compositionally biased region" description="Basic and acidic residues" evidence="2">
    <location>
        <begin position="159"/>
        <end position="170"/>
    </location>
</feature>
<reference evidence="5 6" key="1">
    <citation type="submission" date="2016-12" db="EMBL/GenBank/DDBJ databases">
        <title>The draft genome sequence of Actinophytocola sp. 11-183.</title>
        <authorList>
            <person name="Wang W."/>
            <person name="Yuan L."/>
        </authorList>
    </citation>
    <scope>NUCLEOTIDE SEQUENCE [LARGE SCALE GENOMIC DNA]</scope>
    <source>
        <strain evidence="5 6">11-183</strain>
    </source>
</reference>
<feature type="region of interest" description="Disordered" evidence="2">
    <location>
        <begin position="159"/>
        <end position="188"/>
    </location>
</feature>
<name>A0A1Q8BXR6_9PSEU</name>
<dbReference type="EMBL" id="MSIE01000112">
    <property type="protein sequence ID" value="OLF06898.1"/>
    <property type="molecule type" value="Genomic_DNA"/>
</dbReference>
<proteinExistence type="predicted"/>
<feature type="compositionally biased region" description="Low complexity" evidence="2">
    <location>
        <begin position="216"/>
        <end position="226"/>
    </location>
</feature>
<dbReference type="AlphaFoldDB" id="A0A1Q8BXR6"/>
<evidence type="ECO:0000313" key="5">
    <source>
        <dbReference type="EMBL" id="OLF06898.1"/>
    </source>
</evidence>
<gene>
    <name evidence="5" type="ORF">BU204_36065</name>
</gene>
<dbReference type="STRING" id="1912961.BU204_36065"/>
<keyword evidence="6" id="KW-1185">Reference proteome</keyword>
<feature type="coiled-coil region" evidence="1">
    <location>
        <begin position="42"/>
        <end position="69"/>
    </location>
</feature>
<dbReference type="CDD" id="cd12797">
    <property type="entry name" value="M23_peptidase"/>
    <property type="match status" value="1"/>
</dbReference>
<dbReference type="InterPro" id="IPR016047">
    <property type="entry name" value="M23ase_b-sheet_dom"/>
</dbReference>
<keyword evidence="1" id="KW-0175">Coiled coil</keyword>
<dbReference type="PANTHER" id="PTHR21666:SF270">
    <property type="entry name" value="MUREIN HYDROLASE ACTIVATOR ENVC"/>
    <property type="match status" value="1"/>
</dbReference>
<dbReference type="InterPro" id="IPR011055">
    <property type="entry name" value="Dup_hybrid_motif"/>
</dbReference>
<dbReference type="SUPFAM" id="SSF51261">
    <property type="entry name" value="Duplicated hybrid motif"/>
    <property type="match status" value="1"/>
</dbReference>
<organism evidence="5 6">
    <name type="scientific">Actinophytocola xanthii</name>
    <dbReference type="NCBI Taxonomy" id="1912961"/>
    <lineage>
        <taxon>Bacteria</taxon>
        <taxon>Bacillati</taxon>
        <taxon>Actinomycetota</taxon>
        <taxon>Actinomycetes</taxon>
        <taxon>Pseudonocardiales</taxon>
        <taxon>Pseudonocardiaceae</taxon>
    </lineage>
</organism>
<evidence type="ECO:0000259" key="4">
    <source>
        <dbReference type="Pfam" id="PF01551"/>
    </source>
</evidence>
<dbReference type="Gene3D" id="6.10.250.3150">
    <property type="match status" value="1"/>
</dbReference>
<feature type="domain" description="M23ase beta-sheet core" evidence="4">
    <location>
        <begin position="261"/>
        <end position="355"/>
    </location>
</feature>
<feature type="chain" id="PRO_5038762749" description="M23ase beta-sheet core domain-containing protein" evidence="3">
    <location>
        <begin position="32"/>
        <end position="366"/>
    </location>
</feature>
<dbReference type="Gene3D" id="2.70.70.10">
    <property type="entry name" value="Glucose Permease (Domain IIA)"/>
    <property type="match status" value="1"/>
</dbReference>
<feature type="region of interest" description="Disordered" evidence="2">
    <location>
        <begin position="216"/>
        <end position="240"/>
    </location>
</feature>
<evidence type="ECO:0000256" key="1">
    <source>
        <dbReference type="SAM" id="Coils"/>
    </source>
</evidence>
<comment type="caution">
    <text evidence="5">The sequence shown here is derived from an EMBL/GenBank/DDBJ whole genome shotgun (WGS) entry which is preliminary data.</text>
</comment>
<dbReference type="RefSeq" id="WP_075130287.1">
    <property type="nucleotide sequence ID" value="NZ_MSIE01000112.1"/>
</dbReference>
<dbReference type="PANTHER" id="PTHR21666">
    <property type="entry name" value="PEPTIDASE-RELATED"/>
    <property type="match status" value="1"/>
</dbReference>
<evidence type="ECO:0000313" key="6">
    <source>
        <dbReference type="Proteomes" id="UP000185596"/>
    </source>
</evidence>
<evidence type="ECO:0000256" key="2">
    <source>
        <dbReference type="SAM" id="MobiDB-lite"/>
    </source>
</evidence>
<feature type="compositionally biased region" description="Basic and acidic residues" evidence="2">
    <location>
        <begin position="177"/>
        <end position="188"/>
    </location>
</feature>